<reference evidence="2" key="1">
    <citation type="journal article" date="2020" name="mSystems">
        <title>Genome- and Community-Level Interaction Insights into Carbon Utilization and Element Cycling Functions of Hydrothermarchaeota in Hydrothermal Sediment.</title>
        <authorList>
            <person name="Zhou Z."/>
            <person name="Liu Y."/>
            <person name="Xu W."/>
            <person name="Pan J."/>
            <person name="Luo Z.H."/>
            <person name="Li M."/>
        </authorList>
    </citation>
    <scope>NUCLEOTIDE SEQUENCE [LARGE SCALE GENOMIC DNA]</scope>
    <source>
        <strain evidence="2">HyVt-92</strain>
    </source>
</reference>
<protein>
    <recommendedName>
        <fullName evidence="3">Ferredoxin</fullName>
    </recommendedName>
</protein>
<dbReference type="EMBL" id="DRTT01000164">
    <property type="protein sequence ID" value="HHF99010.1"/>
    <property type="molecule type" value="Genomic_DNA"/>
</dbReference>
<accession>A0A7V5HZV0</accession>
<dbReference type="Proteomes" id="UP000886070">
    <property type="component" value="Unassembled WGS sequence"/>
</dbReference>
<sequence>MPRGDGTGPPMGGRGGRGRGGGFGMGPGGECICPNCGATVPHTRGTPCYQIMCPKCGTRMVRKR</sequence>
<name>A0A7V5HZV0_UNCAE</name>
<feature type="region of interest" description="Disordered" evidence="1">
    <location>
        <begin position="1"/>
        <end position="21"/>
    </location>
</feature>
<proteinExistence type="predicted"/>
<gene>
    <name evidence="2" type="ORF">ENL39_05955</name>
</gene>
<evidence type="ECO:0000313" key="2">
    <source>
        <dbReference type="EMBL" id="HHF99010.1"/>
    </source>
</evidence>
<dbReference type="AlphaFoldDB" id="A0A7V5HZV0"/>
<comment type="caution">
    <text evidence="2">The sequence shown here is derived from an EMBL/GenBank/DDBJ whole genome shotgun (WGS) entry which is preliminary data.</text>
</comment>
<evidence type="ECO:0000256" key="1">
    <source>
        <dbReference type="SAM" id="MobiDB-lite"/>
    </source>
</evidence>
<organism evidence="2">
    <name type="scientific">Aerophobetes bacterium</name>
    <dbReference type="NCBI Taxonomy" id="2030807"/>
    <lineage>
        <taxon>Bacteria</taxon>
        <taxon>Candidatus Aerophobota</taxon>
    </lineage>
</organism>
<evidence type="ECO:0008006" key="3">
    <source>
        <dbReference type="Google" id="ProtNLM"/>
    </source>
</evidence>